<gene>
    <name evidence="2" type="ORF">ERS137939_02645</name>
</gene>
<evidence type="ECO:0000259" key="1">
    <source>
        <dbReference type="Pfam" id="PF10908"/>
    </source>
</evidence>
<dbReference type="AlphaFoldDB" id="A0A9P1PWM9"/>
<name>A0A9P1PWM9_YEREN</name>
<dbReference type="Proteomes" id="UP000041356">
    <property type="component" value="Unassembled WGS sequence"/>
</dbReference>
<dbReference type="RefSeq" id="WP_050131302.1">
    <property type="nucleotide sequence ID" value="NZ_CP107091.1"/>
</dbReference>
<organism evidence="2 3">
    <name type="scientific">Yersinia enterocolitica</name>
    <dbReference type="NCBI Taxonomy" id="630"/>
    <lineage>
        <taxon>Bacteria</taxon>
        <taxon>Pseudomonadati</taxon>
        <taxon>Pseudomonadota</taxon>
        <taxon>Gammaproteobacteria</taxon>
        <taxon>Enterobacterales</taxon>
        <taxon>Yersiniaceae</taxon>
        <taxon>Yersinia</taxon>
    </lineage>
</organism>
<proteinExistence type="predicted"/>
<dbReference type="EMBL" id="CPZF01000006">
    <property type="protein sequence ID" value="CNF87606.1"/>
    <property type="molecule type" value="Genomic_DNA"/>
</dbReference>
<evidence type="ECO:0000313" key="2">
    <source>
        <dbReference type="EMBL" id="CNF87606.1"/>
    </source>
</evidence>
<evidence type="ECO:0000313" key="3">
    <source>
        <dbReference type="Proteomes" id="UP000041356"/>
    </source>
</evidence>
<sequence>MQICRMDYRNLYDNGAKALLHCYGVGSFEVFSGKKPFVNASECSDIPLAALPPGQYWIVDRPTGSLGNKIRQKGLDLWWGTDHDSWFGLFSFQTMTDSLYVNGIQRGQFRLHPLRPDGSGESWGCITFFKGSDFEIVSKAIRRQKKFRVPGHHELMAYGRVDVTGSTNFDFCKLR</sequence>
<dbReference type="InterPro" id="IPR021225">
    <property type="entry name" value="Tlde1_dom"/>
</dbReference>
<protein>
    <submittedName>
        <fullName evidence="2">Protein of uncharacterized function (DUF2778)</fullName>
    </submittedName>
</protein>
<comment type="caution">
    <text evidence="2">The sequence shown here is derived from an EMBL/GenBank/DDBJ whole genome shotgun (WGS) entry which is preliminary data.</text>
</comment>
<dbReference type="Pfam" id="PF10908">
    <property type="entry name" value="Tlde1_dom"/>
    <property type="match status" value="1"/>
</dbReference>
<reference evidence="2 3" key="1">
    <citation type="submission" date="2015-03" db="EMBL/GenBank/DDBJ databases">
        <authorList>
            <consortium name="Pathogen Informatics"/>
            <person name="Murphy D."/>
        </authorList>
    </citation>
    <scope>NUCLEOTIDE SEQUENCE [LARGE SCALE GENOMIC DNA]</scope>
    <source>
        <strain evidence="2 3">IP27818</strain>
    </source>
</reference>
<feature type="domain" description="Tlde1" evidence="1">
    <location>
        <begin position="27"/>
        <end position="151"/>
    </location>
</feature>
<accession>A0A9P1PWM9</accession>